<dbReference type="InterPro" id="IPR009010">
    <property type="entry name" value="Asp_de-COase-like_dom_sf"/>
</dbReference>
<evidence type="ECO:0000313" key="1">
    <source>
        <dbReference type="EMBL" id="GAH63154.1"/>
    </source>
</evidence>
<dbReference type="EMBL" id="BARU01029077">
    <property type="protein sequence ID" value="GAH63154.1"/>
    <property type="molecule type" value="Genomic_DNA"/>
</dbReference>
<dbReference type="Gene3D" id="2.40.40.20">
    <property type="match status" value="1"/>
</dbReference>
<name>X1IAN0_9ZZZZ</name>
<accession>X1IAN0</accession>
<sequence>TYEQIGLPWHYGFMGLATGASANVLTPHVGDANTMIPEYKAFLCNVEKGVV</sequence>
<dbReference type="SUPFAM" id="SSF50692">
    <property type="entry name" value="ADC-like"/>
    <property type="match status" value="1"/>
</dbReference>
<organism evidence="1">
    <name type="scientific">marine sediment metagenome</name>
    <dbReference type="NCBI Taxonomy" id="412755"/>
    <lineage>
        <taxon>unclassified sequences</taxon>
        <taxon>metagenomes</taxon>
        <taxon>ecological metagenomes</taxon>
    </lineage>
</organism>
<gene>
    <name evidence="1" type="ORF">S03H2_46324</name>
</gene>
<feature type="non-terminal residue" evidence="1">
    <location>
        <position position="1"/>
    </location>
</feature>
<dbReference type="AlphaFoldDB" id="X1IAN0"/>
<protein>
    <submittedName>
        <fullName evidence="1">Uncharacterized protein</fullName>
    </submittedName>
</protein>
<reference evidence="1" key="1">
    <citation type="journal article" date="2014" name="Front. Microbiol.">
        <title>High frequency of phylogenetically diverse reductive dehalogenase-homologous genes in deep subseafloor sedimentary metagenomes.</title>
        <authorList>
            <person name="Kawai M."/>
            <person name="Futagami T."/>
            <person name="Toyoda A."/>
            <person name="Takaki Y."/>
            <person name="Nishi S."/>
            <person name="Hori S."/>
            <person name="Arai W."/>
            <person name="Tsubouchi T."/>
            <person name="Morono Y."/>
            <person name="Uchiyama I."/>
            <person name="Ito T."/>
            <person name="Fujiyama A."/>
            <person name="Inagaki F."/>
            <person name="Takami H."/>
        </authorList>
    </citation>
    <scope>NUCLEOTIDE SEQUENCE</scope>
    <source>
        <strain evidence="1">Expedition CK06-06</strain>
    </source>
</reference>
<proteinExistence type="predicted"/>
<comment type="caution">
    <text evidence="1">The sequence shown here is derived from an EMBL/GenBank/DDBJ whole genome shotgun (WGS) entry which is preliminary data.</text>
</comment>